<protein>
    <submittedName>
        <fullName evidence="2">Uncharacterized protein</fullName>
    </submittedName>
</protein>
<proteinExistence type="predicted"/>
<feature type="compositionally biased region" description="Basic and acidic residues" evidence="1">
    <location>
        <begin position="1"/>
        <end position="17"/>
    </location>
</feature>
<dbReference type="AlphaFoldDB" id="A0AAN6F524"/>
<feature type="region of interest" description="Disordered" evidence="1">
    <location>
        <begin position="156"/>
        <end position="175"/>
    </location>
</feature>
<sequence>MRAPTDDDPKQLWRDADDVPSGTRANEHDPTTPTEHSTTQKKTGSSDREDKPSSDQRQTSRQASLAPTDISAQVDLVSPLAGPLRKSSSQSAAGSLLPPLEGQPNANGTFQTSAHEPQPAPPFPVAPAVTAPPERLEMSSPCAEPYQTASLPVGATVASATSSTTTSSNVEASSSSFAGAAAEFLGAALPQPGSPPLWTNAISSPEDLPVPSACAKLEATTEPTSPMVDPKAASNAEFLNLSSPRRSRLLHDDVPPAMVLAREKVDAGDDIHIGY</sequence>
<accession>A0AAN6F524</accession>
<feature type="region of interest" description="Disordered" evidence="1">
    <location>
        <begin position="1"/>
        <end position="144"/>
    </location>
</feature>
<organism evidence="2 3">
    <name type="scientific">Friedmanniomyces endolithicus</name>
    <dbReference type="NCBI Taxonomy" id="329885"/>
    <lineage>
        <taxon>Eukaryota</taxon>
        <taxon>Fungi</taxon>
        <taxon>Dikarya</taxon>
        <taxon>Ascomycota</taxon>
        <taxon>Pezizomycotina</taxon>
        <taxon>Dothideomycetes</taxon>
        <taxon>Dothideomycetidae</taxon>
        <taxon>Mycosphaerellales</taxon>
        <taxon>Teratosphaeriaceae</taxon>
        <taxon>Friedmanniomyces</taxon>
    </lineage>
</organism>
<evidence type="ECO:0000256" key="1">
    <source>
        <dbReference type="SAM" id="MobiDB-lite"/>
    </source>
</evidence>
<gene>
    <name evidence="2" type="ORF">LTR82_017830</name>
</gene>
<comment type="caution">
    <text evidence="2">The sequence shown here is derived from an EMBL/GenBank/DDBJ whole genome shotgun (WGS) entry which is preliminary data.</text>
</comment>
<feature type="compositionally biased region" description="Polar residues" evidence="1">
    <location>
        <begin position="31"/>
        <end position="43"/>
    </location>
</feature>
<evidence type="ECO:0000313" key="2">
    <source>
        <dbReference type="EMBL" id="KAK0302560.1"/>
    </source>
</evidence>
<feature type="compositionally biased region" description="Basic and acidic residues" evidence="1">
    <location>
        <begin position="44"/>
        <end position="54"/>
    </location>
</feature>
<feature type="compositionally biased region" description="Polar residues" evidence="1">
    <location>
        <begin position="55"/>
        <end position="65"/>
    </location>
</feature>
<feature type="compositionally biased region" description="Polar residues" evidence="1">
    <location>
        <begin position="104"/>
        <end position="115"/>
    </location>
</feature>
<dbReference type="EMBL" id="JASUXU010000181">
    <property type="protein sequence ID" value="KAK0302560.1"/>
    <property type="molecule type" value="Genomic_DNA"/>
</dbReference>
<dbReference type="Proteomes" id="UP001168146">
    <property type="component" value="Unassembled WGS sequence"/>
</dbReference>
<evidence type="ECO:0000313" key="3">
    <source>
        <dbReference type="Proteomes" id="UP001168146"/>
    </source>
</evidence>
<name>A0AAN6F524_9PEZI</name>
<reference evidence="2" key="1">
    <citation type="submission" date="2021-12" db="EMBL/GenBank/DDBJ databases">
        <title>Black yeast isolated from Biological Soil Crust.</title>
        <authorList>
            <person name="Kurbessoian T."/>
        </authorList>
    </citation>
    <scope>NUCLEOTIDE SEQUENCE</scope>
    <source>
        <strain evidence="2">CCFEE 5208</strain>
    </source>
</reference>